<dbReference type="SUPFAM" id="SSF53474">
    <property type="entry name" value="alpha/beta-Hydrolases"/>
    <property type="match status" value="1"/>
</dbReference>
<keyword evidence="4" id="KW-1015">Disulfide bond</keyword>
<keyword evidence="8" id="KW-1185">Reference proteome</keyword>
<dbReference type="GeneID" id="108623867"/>
<evidence type="ECO:0000256" key="3">
    <source>
        <dbReference type="ARBA" id="ARBA00022801"/>
    </source>
</evidence>
<feature type="non-terminal residue" evidence="9">
    <location>
        <position position="353"/>
    </location>
</feature>
<organism evidence="8 9">
    <name type="scientific">Ceratina calcarata</name>
    <dbReference type="NCBI Taxonomy" id="156304"/>
    <lineage>
        <taxon>Eukaryota</taxon>
        <taxon>Metazoa</taxon>
        <taxon>Ecdysozoa</taxon>
        <taxon>Arthropoda</taxon>
        <taxon>Hexapoda</taxon>
        <taxon>Insecta</taxon>
        <taxon>Pterygota</taxon>
        <taxon>Neoptera</taxon>
        <taxon>Endopterygota</taxon>
        <taxon>Hymenoptera</taxon>
        <taxon>Apocrita</taxon>
        <taxon>Aculeata</taxon>
        <taxon>Apoidea</taxon>
        <taxon>Anthophila</taxon>
        <taxon>Apidae</taxon>
        <taxon>Ceratina</taxon>
        <taxon>Zadontomerus</taxon>
    </lineage>
</organism>
<sequence length="353" mass="38834">MNAKNLLTAVLLLLMNVSCHGEEIVKVRTPLGRISGHRTVNQYGKKYDVFLGIPYAQPPIGRLRFAPPQPVQKWEYELQATKRGSFCAQDDTMSRKSDKVSGCEDCLYLNVYIPVQNNSKTRLPVLFWIHSGYFQRGASDEVDENTFQNFDAILVTIDYRLGPFGFLSTGDSVVPGNMGLKDQSMALRWVYKNIRSFGGNPKNITLAGSSAGAMSVHYHYLSALSAGLFQRGISITGAVLIPPALTKNAPAKAKKFGASLGCPTSNSTDMINCLRQVPPRTLAQATSSLLAWYMAPYIPFGPVVEVPGPNAFISRPPVDIINSHEVYDVPWMVGTVSEEGLFPVAMFFNDDKI</sequence>
<feature type="signal peptide" evidence="6">
    <location>
        <begin position="1"/>
        <end position="21"/>
    </location>
</feature>
<dbReference type="Pfam" id="PF00135">
    <property type="entry name" value="COesterase"/>
    <property type="match status" value="1"/>
</dbReference>
<evidence type="ECO:0000256" key="2">
    <source>
        <dbReference type="ARBA" id="ARBA00022487"/>
    </source>
</evidence>
<dbReference type="RefSeq" id="XP_017878197.1">
    <property type="nucleotide sequence ID" value="XM_018022708.2"/>
</dbReference>
<evidence type="ECO:0000313" key="9">
    <source>
        <dbReference type="RefSeq" id="XP_017878197.1"/>
    </source>
</evidence>
<dbReference type="InterPro" id="IPR029058">
    <property type="entry name" value="AB_hydrolase_fold"/>
</dbReference>
<dbReference type="InterPro" id="IPR019819">
    <property type="entry name" value="Carboxylesterase_B_CS"/>
</dbReference>
<dbReference type="KEGG" id="ccal:108623867"/>
<proteinExistence type="inferred from homology"/>
<dbReference type="PANTHER" id="PTHR43142">
    <property type="entry name" value="CARBOXYLIC ESTER HYDROLASE"/>
    <property type="match status" value="1"/>
</dbReference>
<evidence type="ECO:0000256" key="5">
    <source>
        <dbReference type="ARBA" id="ARBA00023180"/>
    </source>
</evidence>
<gene>
    <name evidence="9" type="primary">LOC108623867</name>
</gene>
<keyword evidence="5" id="KW-0325">Glycoprotein</keyword>
<dbReference type="Proteomes" id="UP000694925">
    <property type="component" value="Unplaced"/>
</dbReference>
<dbReference type="PROSITE" id="PS00941">
    <property type="entry name" value="CARBOXYLESTERASE_B_2"/>
    <property type="match status" value="1"/>
</dbReference>
<dbReference type="EC" id="3.1.1.-" evidence="6"/>
<dbReference type="InterPro" id="IPR019826">
    <property type="entry name" value="Carboxylesterase_B_AS"/>
</dbReference>
<name>A0AAJ7IVG2_9HYME</name>
<comment type="similarity">
    <text evidence="1 6">Belongs to the type-B carboxylesterase/lipase family.</text>
</comment>
<evidence type="ECO:0000256" key="6">
    <source>
        <dbReference type="RuleBase" id="RU361235"/>
    </source>
</evidence>
<dbReference type="PANTHER" id="PTHR43142:SF1">
    <property type="entry name" value="CARBOXYLIC ESTER HYDROLASE"/>
    <property type="match status" value="1"/>
</dbReference>
<evidence type="ECO:0000313" key="8">
    <source>
        <dbReference type="Proteomes" id="UP000694925"/>
    </source>
</evidence>
<dbReference type="InterPro" id="IPR002018">
    <property type="entry name" value="CarbesteraseB"/>
</dbReference>
<dbReference type="Gene3D" id="3.40.50.1820">
    <property type="entry name" value="alpha/beta hydrolase"/>
    <property type="match status" value="1"/>
</dbReference>
<keyword evidence="6" id="KW-0732">Signal</keyword>
<evidence type="ECO:0000256" key="4">
    <source>
        <dbReference type="ARBA" id="ARBA00023157"/>
    </source>
</evidence>
<keyword evidence="2" id="KW-0719">Serine esterase</keyword>
<keyword evidence="3 6" id="KW-0378">Hydrolase</keyword>
<feature type="domain" description="Carboxylesterase type B" evidence="7">
    <location>
        <begin position="26"/>
        <end position="351"/>
    </location>
</feature>
<dbReference type="GO" id="GO:0052689">
    <property type="term" value="F:carboxylic ester hydrolase activity"/>
    <property type="evidence" value="ECO:0007669"/>
    <property type="project" value="UniProtKB-KW"/>
</dbReference>
<protein>
    <recommendedName>
        <fullName evidence="6">Carboxylic ester hydrolase</fullName>
        <ecNumber evidence="6">3.1.1.-</ecNumber>
    </recommendedName>
</protein>
<dbReference type="AlphaFoldDB" id="A0AAJ7IVG2"/>
<evidence type="ECO:0000259" key="7">
    <source>
        <dbReference type="Pfam" id="PF00135"/>
    </source>
</evidence>
<evidence type="ECO:0000256" key="1">
    <source>
        <dbReference type="ARBA" id="ARBA00005964"/>
    </source>
</evidence>
<dbReference type="PROSITE" id="PS00122">
    <property type="entry name" value="CARBOXYLESTERASE_B_1"/>
    <property type="match status" value="1"/>
</dbReference>
<feature type="chain" id="PRO_5042316961" description="Carboxylic ester hydrolase" evidence="6">
    <location>
        <begin position="22"/>
        <end position="353"/>
    </location>
</feature>
<accession>A0AAJ7IVG2</accession>
<reference evidence="9" key="1">
    <citation type="submission" date="2025-08" db="UniProtKB">
        <authorList>
            <consortium name="RefSeq"/>
        </authorList>
    </citation>
    <scope>IDENTIFICATION</scope>
    <source>
        <tissue evidence="9">Whole body</tissue>
    </source>
</reference>